<protein>
    <submittedName>
        <fullName evidence="3">Uncharacterized protein LOC116950844</fullName>
    </submittedName>
</protein>
<dbReference type="Proteomes" id="UP001318040">
    <property type="component" value="Chromosome 2"/>
</dbReference>
<evidence type="ECO:0000313" key="2">
    <source>
        <dbReference type="Proteomes" id="UP001318040"/>
    </source>
</evidence>
<dbReference type="RefSeq" id="XP_032824849.1">
    <property type="nucleotide sequence ID" value="XM_032968958.1"/>
</dbReference>
<keyword evidence="2" id="KW-1185">Reference proteome</keyword>
<name>A0AAJ7TWG8_PETMA</name>
<organism evidence="2 3">
    <name type="scientific">Petromyzon marinus</name>
    <name type="common">Sea lamprey</name>
    <dbReference type="NCBI Taxonomy" id="7757"/>
    <lineage>
        <taxon>Eukaryota</taxon>
        <taxon>Metazoa</taxon>
        <taxon>Chordata</taxon>
        <taxon>Craniata</taxon>
        <taxon>Vertebrata</taxon>
        <taxon>Cyclostomata</taxon>
        <taxon>Hyperoartia</taxon>
        <taxon>Petromyzontiformes</taxon>
        <taxon>Petromyzontidae</taxon>
        <taxon>Petromyzon</taxon>
    </lineage>
</organism>
<feature type="region of interest" description="Disordered" evidence="1">
    <location>
        <begin position="193"/>
        <end position="262"/>
    </location>
</feature>
<evidence type="ECO:0000313" key="3">
    <source>
        <dbReference type="RefSeq" id="XP_032824849.1"/>
    </source>
</evidence>
<feature type="region of interest" description="Disordered" evidence="1">
    <location>
        <begin position="121"/>
        <end position="151"/>
    </location>
</feature>
<sequence length="262" mass="28647">MNVERGKVRLCGREMEKSGPVQHSVGTGIGNRGNLGRGHGCIAPRCPLAHLLNYIGPVEVIEVRRPQCVQIQVGRRHWYVHPSRLKPYFPPYEGNSSPPSDNWVCDVSDGDGRTFTEVAPLRDSVPPSAGSQGLTPHGTAGECRPQADRDGWYNRHPLLPLLRLRPRGDRARWTSCSSPPESLGDTCQALTRDRQQGPVQDVSEPLTADVNCDPDRADPAAKEPSALPSLTLPPGMPATEEQEAVSVASPASRTRSEMLRFR</sequence>
<dbReference type="AlphaFoldDB" id="A0AAJ7TWG8"/>
<accession>A0AAJ7TWG8</accession>
<proteinExistence type="predicted"/>
<dbReference type="KEGG" id="pmrn:116950844"/>
<evidence type="ECO:0000256" key="1">
    <source>
        <dbReference type="SAM" id="MobiDB-lite"/>
    </source>
</evidence>
<gene>
    <name evidence="3" type="primary">LOC116950844</name>
</gene>
<reference evidence="3" key="1">
    <citation type="submission" date="2025-08" db="UniProtKB">
        <authorList>
            <consortium name="RefSeq"/>
        </authorList>
    </citation>
    <scope>IDENTIFICATION</scope>
    <source>
        <tissue evidence="3">Sperm</tissue>
    </source>
</reference>